<accession>A0A498KUK8</accession>
<dbReference type="SMR" id="A0A498KUK8"/>
<keyword evidence="2" id="KW-1185">Reference proteome</keyword>
<evidence type="ECO:0000313" key="2">
    <source>
        <dbReference type="Proteomes" id="UP000290289"/>
    </source>
</evidence>
<dbReference type="EMBL" id="RDQH01000327">
    <property type="protein sequence ID" value="RXI09405.1"/>
    <property type="molecule type" value="Genomic_DNA"/>
</dbReference>
<dbReference type="AlphaFoldDB" id="A0A498KUK8"/>
<dbReference type="STRING" id="3750.A0A498KUK8"/>
<evidence type="ECO:0000313" key="1">
    <source>
        <dbReference type="EMBL" id="RXI09405.1"/>
    </source>
</evidence>
<comment type="caution">
    <text evidence="1">The sequence shown here is derived from an EMBL/GenBank/DDBJ whole genome shotgun (WGS) entry which is preliminary data.</text>
</comment>
<reference evidence="1 2" key="1">
    <citation type="submission" date="2018-10" db="EMBL/GenBank/DDBJ databases">
        <title>A high-quality apple genome assembly.</title>
        <authorList>
            <person name="Hu J."/>
        </authorList>
    </citation>
    <scope>NUCLEOTIDE SEQUENCE [LARGE SCALE GENOMIC DNA]</scope>
    <source>
        <strain evidence="2">cv. HFTH1</strain>
        <tissue evidence="1">Young leaf</tissue>
    </source>
</reference>
<dbReference type="Proteomes" id="UP000290289">
    <property type="component" value="Chromosome 1"/>
</dbReference>
<protein>
    <submittedName>
        <fullName evidence="1">Uncharacterized protein</fullName>
    </submittedName>
</protein>
<proteinExistence type="predicted"/>
<sequence length="104" mass="11528">MCGTSSSPALLHSSMATTTGRILPCNQLLQRGLLGVKVNLKVSLKLSVLTLIYQAGSRIQAYFAAIDSSFTAFSWYEWPEPLKNRHLAAPEEIYQSKQHFVRSG</sequence>
<organism evidence="1 2">
    <name type="scientific">Malus domestica</name>
    <name type="common">Apple</name>
    <name type="synonym">Pyrus malus</name>
    <dbReference type="NCBI Taxonomy" id="3750"/>
    <lineage>
        <taxon>Eukaryota</taxon>
        <taxon>Viridiplantae</taxon>
        <taxon>Streptophyta</taxon>
        <taxon>Embryophyta</taxon>
        <taxon>Tracheophyta</taxon>
        <taxon>Spermatophyta</taxon>
        <taxon>Magnoliopsida</taxon>
        <taxon>eudicotyledons</taxon>
        <taxon>Gunneridae</taxon>
        <taxon>Pentapetalae</taxon>
        <taxon>rosids</taxon>
        <taxon>fabids</taxon>
        <taxon>Rosales</taxon>
        <taxon>Rosaceae</taxon>
        <taxon>Amygdaloideae</taxon>
        <taxon>Maleae</taxon>
        <taxon>Malus</taxon>
    </lineage>
</organism>
<name>A0A498KUK8_MALDO</name>
<gene>
    <name evidence="1" type="ORF">DVH24_034022</name>
</gene>